<proteinExistence type="predicted"/>
<evidence type="ECO:0000313" key="2">
    <source>
        <dbReference type="EMBL" id="QOV89226.1"/>
    </source>
</evidence>
<dbReference type="Proteomes" id="UP000593765">
    <property type="component" value="Chromosome"/>
</dbReference>
<dbReference type="EMBL" id="CP063458">
    <property type="protein sequence ID" value="QOV89226.1"/>
    <property type="molecule type" value="Genomic_DNA"/>
</dbReference>
<keyword evidence="3" id="KW-1185">Reference proteome</keyword>
<name>A0A7M2WUV9_9BACT</name>
<sequence length="842" mass="89679">MIARRITSLFCLTVLSVATLRGQVAVETVPDDLAAAKVAHQESRSAAKTALTQAMDRLIRTAAAAGNLEELKVLTAHKDAFVTAGILPNLATLSDAVAQYSLAMRKADGQLVGAYETAIQAYNDAKKFDAALNLRKERQQLLSGQPDGPNADSPEAVAMLLDRAKSDYRRSVDESRTAYVTVISTRITAMTAAGDLNGVKRLTDAKAAAEADNTLPDGTNDSQVLGARNRYSAAVQLANQKLTSAYRDAIRNFTRLKYLDRAEAVQKEMEAIGLTTTRGDGAAPASPGVSTDVSSKLSRTLPAFLAAVGTFGAEKVGIRPAKDCIIATRTADFLSKDFVFDMHVEVPKNDEWVVVGIGDTTEKGSIRVVIRNDHGHGRQAFLTLGDTWGKSFGKVRSEEPYVVRFQRIGGPVTVSVGAIENGKFVPEMTQTVSNPLVANPNVSEKRAKLYFSGQVVFTEVRLATGVAAVGASGFGGATVRSPDAPVRFPEPGAPKAQPGAKDPAEGAFLLNNPKLPPDFIATGTFSVTAEGMSIPDGGTKIVTKAEDYLSKDFVLDLWVNVPKTEWVVAGLGDMTNEGSLRVVIRPNGDSPAGVALTLGDEWGKSIGSVRTPGPRVIRLERHGKTVTVSVGVFTNGAFEPEVSRTVQDVKAAVAQLSERRAKLFFTGKSVWTKVRLVTGDAANVIARVESPATPKPVIVDTTAKPAPEPAPANPPAQANPTTPAVPVKPNPPKRTEITVTAKNLPRSPVSTGIQLKAGDKIVFEPNLTDKWKSGKDEPYDYRGRVDRNKGFMAMHWRIGKSGGRVTAGATIAAPEDGELLLYCEDDKSADNSGQIRVVVVLP</sequence>
<reference evidence="2 3" key="1">
    <citation type="submission" date="2020-10" db="EMBL/GenBank/DDBJ databases">
        <title>Wide distribution of Phycisphaera-like planctomycetes from WD2101 soil group in peatlands and genome analysis of the first cultivated representative.</title>
        <authorList>
            <person name="Dedysh S.N."/>
            <person name="Beletsky A.V."/>
            <person name="Ivanova A."/>
            <person name="Kulichevskaya I.S."/>
            <person name="Suzina N.E."/>
            <person name="Philippov D.A."/>
            <person name="Rakitin A.L."/>
            <person name="Mardanov A.V."/>
            <person name="Ravin N.V."/>
        </authorList>
    </citation>
    <scope>NUCLEOTIDE SEQUENCE [LARGE SCALE GENOMIC DNA]</scope>
    <source>
        <strain evidence="2 3">M1803</strain>
    </source>
</reference>
<dbReference type="AlphaFoldDB" id="A0A7M2WUV9"/>
<dbReference type="Gene3D" id="2.60.120.430">
    <property type="entry name" value="Galactose-binding lectin"/>
    <property type="match status" value="1"/>
</dbReference>
<dbReference type="RefSeq" id="WP_206292251.1">
    <property type="nucleotide sequence ID" value="NZ_CP063458.1"/>
</dbReference>
<protein>
    <submittedName>
        <fullName evidence="2">Uncharacterized protein</fullName>
    </submittedName>
</protein>
<feature type="region of interest" description="Disordered" evidence="1">
    <location>
        <begin position="697"/>
        <end position="733"/>
    </location>
</feature>
<accession>A0A7M2WUV9</accession>
<evidence type="ECO:0000313" key="3">
    <source>
        <dbReference type="Proteomes" id="UP000593765"/>
    </source>
</evidence>
<organism evidence="2 3">
    <name type="scientific">Humisphaera borealis</name>
    <dbReference type="NCBI Taxonomy" id="2807512"/>
    <lineage>
        <taxon>Bacteria</taxon>
        <taxon>Pseudomonadati</taxon>
        <taxon>Planctomycetota</taxon>
        <taxon>Phycisphaerae</taxon>
        <taxon>Tepidisphaerales</taxon>
        <taxon>Tepidisphaeraceae</taxon>
        <taxon>Humisphaera</taxon>
    </lineage>
</organism>
<feature type="compositionally biased region" description="Low complexity" evidence="1">
    <location>
        <begin position="715"/>
        <end position="725"/>
    </location>
</feature>
<dbReference type="KEGG" id="hbs:IPV69_23935"/>
<gene>
    <name evidence="2" type="ORF">IPV69_23935</name>
</gene>
<evidence type="ECO:0000256" key="1">
    <source>
        <dbReference type="SAM" id="MobiDB-lite"/>
    </source>
</evidence>